<dbReference type="HOGENOM" id="CLU_969000_0_0_5"/>
<dbReference type="Proteomes" id="UP000002745">
    <property type="component" value="Chromosome"/>
</dbReference>
<sequence>MNQIKNIGLWFNSAGGPLSLARIESLLGQDWTIWASTFLSNIQQLPEVSCYECEQIGHPVEVAWDEKHHSYLALCFALEEPYLLDASECEGRRLDEILFLKALADCLKVKHFNGASLGKSGHFWKLGKTLLGSTEYTVLAARQLQNPDIANEIYKINKQGIAGVDQALIFCHDFDDLCTSVKFNYNFVKFGDVLELEQNRLCYNAKHIRRHLNTSGKSVKAQKTSREIVFEIIEKTKHLPEFSWTEDVFIEIIKDYWPEDFDPIERSGILGYRKEYQVKYPESGKRV</sequence>
<gene>
    <name evidence="1" type="ordered locus">Hbal_1638</name>
</gene>
<proteinExistence type="predicted"/>
<evidence type="ECO:0000313" key="1">
    <source>
        <dbReference type="EMBL" id="ACT59326.1"/>
    </source>
</evidence>
<name>C6XJN1_HIRBI</name>
<dbReference type="KEGG" id="hba:Hbal_1638"/>
<evidence type="ECO:0000313" key="2">
    <source>
        <dbReference type="Proteomes" id="UP000002745"/>
    </source>
</evidence>
<dbReference type="EMBL" id="CP001678">
    <property type="protein sequence ID" value="ACT59326.1"/>
    <property type="molecule type" value="Genomic_DNA"/>
</dbReference>
<keyword evidence="2" id="KW-1185">Reference proteome</keyword>
<dbReference type="STRING" id="582402.Hbal_1638"/>
<dbReference type="AlphaFoldDB" id="C6XJN1"/>
<reference evidence="2" key="1">
    <citation type="journal article" date="2011" name="J. Bacteriol.">
        <title>Genome sequences of eight morphologically diverse alphaproteobacteria.</title>
        <authorList>
            <consortium name="US DOE Joint Genome Institute"/>
            <person name="Brown P.J."/>
            <person name="Kysela D.T."/>
            <person name="Buechlein A."/>
            <person name="Hemmerich C."/>
            <person name="Brun Y.V."/>
        </authorList>
    </citation>
    <scope>NUCLEOTIDE SEQUENCE [LARGE SCALE GENOMIC DNA]</scope>
    <source>
        <strain evidence="2">ATCC 49814 / DSM 5838 / IFAM 1418</strain>
    </source>
</reference>
<protein>
    <submittedName>
        <fullName evidence="1">Uncharacterized protein</fullName>
    </submittedName>
</protein>
<dbReference type="RefSeq" id="WP_015827476.1">
    <property type="nucleotide sequence ID" value="NC_012982.1"/>
</dbReference>
<organism evidence="1 2">
    <name type="scientific">Hirschia baltica (strain ATCC 49814 / DSM 5838 / IFAM 1418)</name>
    <dbReference type="NCBI Taxonomy" id="582402"/>
    <lineage>
        <taxon>Bacteria</taxon>
        <taxon>Pseudomonadati</taxon>
        <taxon>Pseudomonadota</taxon>
        <taxon>Alphaproteobacteria</taxon>
        <taxon>Hyphomonadales</taxon>
        <taxon>Hyphomonadaceae</taxon>
        <taxon>Hirschia</taxon>
    </lineage>
</organism>
<accession>C6XJN1</accession>